<reference evidence="2" key="2">
    <citation type="submission" date="2020-09" db="EMBL/GenBank/DDBJ databases">
        <authorList>
            <person name="Sun Q."/>
            <person name="Ohkuma M."/>
        </authorList>
    </citation>
    <scope>NUCLEOTIDE SEQUENCE</scope>
    <source>
        <strain evidence="2">JCM 4714</strain>
    </source>
</reference>
<comment type="caution">
    <text evidence="2">The sequence shown here is derived from an EMBL/GenBank/DDBJ whole genome shotgun (WGS) entry which is preliminary data.</text>
</comment>
<protein>
    <submittedName>
        <fullName evidence="2">Adhesin</fullName>
    </submittedName>
</protein>
<evidence type="ECO:0000313" key="3">
    <source>
        <dbReference type="Proteomes" id="UP000655443"/>
    </source>
</evidence>
<accession>A0A918YT28</accession>
<sequence>MGRHSYVPKHPLFSGTQEEIAFPVPLPRQQRPPVDSALVHRPTADDVLPTGWQRLGDSRFQVSLRWRRERPRFAPVLALHSPLLIVESMRQSAILLSHTEYAVPLGQHFVMHEVHYTAYPEGLGIHVPPGEVTAEVTCSDVRGGRRITGMNCTFVFRRGGVVAARGEGRLGITSPAAYRRMRGERSDAVLPHQPAGVDPRLAGCRGPAEVLLALPAERGRWQLRVDPRHPELRCSALDHFPGTMLVNACCQAARAATAPEALYPRTMRLRFERYAEFSPACWVEARPVPTSSTVLVAFVQNGRSVLRAELTMEPLRNAGRPGGLR</sequence>
<dbReference type="GO" id="GO:0016740">
    <property type="term" value="F:transferase activity"/>
    <property type="evidence" value="ECO:0007669"/>
    <property type="project" value="InterPro"/>
</dbReference>
<organism evidence="2 3">
    <name type="scientific">Streptomyces alanosinicus</name>
    <dbReference type="NCBI Taxonomy" id="68171"/>
    <lineage>
        <taxon>Bacteria</taxon>
        <taxon>Bacillati</taxon>
        <taxon>Actinomycetota</taxon>
        <taxon>Actinomycetes</taxon>
        <taxon>Kitasatosporales</taxon>
        <taxon>Streptomycetaceae</taxon>
        <taxon>Streptomyces</taxon>
    </lineage>
</organism>
<dbReference type="AlphaFoldDB" id="A0A918YT28"/>
<dbReference type="EMBL" id="BMVG01000065">
    <property type="protein sequence ID" value="GHE15603.1"/>
    <property type="molecule type" value="Genomic_DNA"/>
</dbReference>
<dbReference type="NCBIfam" id="NF041195">
    <property type="entry name" value="ScbA_BarX_GamBu"/>
    <property type="match status" value="1"/>
</dbReference>
<dbReference type="InterPro" id="IPR047757">
    <property type="entry name" value="AfsA-like"/>
</dbReference>
<proteinExistence type="predicted"/>
<keyword evidence="3" id="KW-1185">Reference proteome</keyword>
<name>A0A918YT28_9ACTN</name>
<gene>
    <name evidence="2" type="ORF">GCM10010339_90800</name>
</gene>
<dbReference type="RefSeq" id="WP_268252737.1">
    <property type="nucleotide sequence ID" value="NZ_BMVG01000065.1"/>
</dbReference>
<dbReference type="Proteomes" id="UP000655443">
    <property type="component" value="Unassembled WGS sequence"/>
</dbReference>
<feature type="domain" description="A-factor biosynthesis hotdog" evidence="1">
    <location>
        <begin position="38"/>
        <end position="168"/>
    </location>
</feature>
<dbReference type="InterPro" id="IPR005509">
    <property type="entry name" value="AfsA_hotdog_dom"/>
</dbReference>
<dbReference type="Pfam" id="PF03756">
    <property type="entry name" value="AfsA"/>
    <property type="match status" value="1"/>
</dbReference>
<reference evidence="2" key="1">
    <citation type="journal article" date="2014" name="Int. J. Syst. Evol. Microbiol.">
        <title>Complete genome sequence of Corynebacterium casei LMG S-19264T (=DSM 44701T), isolated from a smear-ripened cheese.</title>
        <authorList>
            <consortium name="US DOE Joint Genome Institute (JGI-PGF)"/>
            <person name="Walter F."/>
            <person name="Albersmeier A."/>
            <person name="Kalinowski J."/>
            <person name="Ruckert C."/>
        </authorList>
    </citation>
    <scope>NUCLEOTIDE SEQUENCE</scope>
    <source>
        <strain evidence="2">JCM 4714</strain>
    </source>
</reference>
<evidence type="ECO:0000313" key="2">
    <source>
        <dbReference type="EMBL" id="GHE15603.1"/>
    </source>
</evidence>
<evidence type="ECO:0000259" key="1">
    <source>
        <dbReference type="Pfam" id="PF03756"/>
    </source>
</evidence>